<protein>
    <submittedName>
        <fullName evidence="2">Uncharacterized protein</fullName>
    </submittedName>
</protein>
<feature type="compositionally biased region" description="Basic and acidic residues" evidence="1">
    <location>
        <begin position="231"/>
        <end position="242"/>
    </location>
</feature>
<evidence type="ECO:0000313" key="2">
    <source>
        <dbReference type="EMBL" id="RLW03015.1"/>
    </source>
</evidence>
<dbReference type="AlphaFoldDB" id="A0A3L8SJJ6"/>
<sequence length="242" mass="26698">MDVCSLRSCPDLLAKGLSAPACAGGNASCGYQWDWSRFRCHVLSMTDGRASFSAPKVGLGRRPQHSNTQSPGCCQPSRRSLLFQLQETSSSGAGKPACVKCQAPEEQAKPDLLLRAGMEGEKLSLGSHQDPAPRQGLHRVLGGTPRQELGRAHPISCKSSGLVPRDRGFGREDKEREEDKKEKEEKEKEKTEGEKEKEKQKRRKKEEEKQGDGEEDRSSSSSDSDLEEDQGIAKDDEKEDKD</sequence>
<organism evidence="2 3">
    <name type="scientific">Chloebia gouldiae</name>
    <name type="common">Gouldian finch</name>
    <name type="synonym">Erythrura gouldiae</name>
    <dbReference type="NCBI Taxonomy" id="44316"/>
    <lineage>
        <taxon>Eukaryota</taxon>
        <taxon>Metazoa</taxon>
        <taxon>Chordata</taxon>
        <taxon>Craniata</taxon>
        <taxon>Vertebrata</taxon>
        <taxon>Euteleostomi</taxon>
        <taxon>Archelosauria</taxon>
        <taxon>Archosauria</taxon>
        <taxon>Dinosauria</taxon>
        <taxon>Saurischia</taxon>
        <taxon>Theropoda</taxon>
        <taxon>Coelurosauria</taxon>
        <taxon>Aves</taxon>
        <taxon>Neognathae</taxon>
        <taxon>Neoaves</taxon>
        <taxon>Telluraves</taxon>
        <taxon>Australaves</taxon>
        <taxon>Passeriformes</taxon>
        <taxon>Passeroidea</taxon>
        <taxon>Passeridae</taxon>
        <taxon>Chloebia</taxon>
    </lineage>
</organism>
<evidence type="ECO:0000313" key="3">
    <source>
        <dbReference type="Proteomes" id="UP000276834"/>
    </source>
</evidence>
<name>A0A3L8SJJ6_CHLGU</name>
<accession>A0A3L8SJJ6</accession>
<keyword evidence="3" id="KW-1185">Reference proteome</keyword>
<dbReference type="Proteomes" id="UP000276834">
    <property type="component" value="Unassembled WGS sequence"/>
</dbReference>
<dbReference type="EMBL" id="QUSF01000017">
    <property type="protein sequence ID" value="RLW03015.1"/>
    <property type="molecule type" value="Genomic_DNA"/>
</dbReference>
<feature type="region of interest" description="Disordered" evidence="1">
    <location>
        <begin position="147"/>
        <end position="242"/>
    </location>
</feature>
<evidence type="ECO:0000256" key="1">
    <source>
        <dbReference type="SAM" id="MobiDB-lite"/>
    </source>
</evidence>
<feature type="region of interest" description="Disordered" evidence="1">
    <location>
        <begin position="54"/>
        <end position="74"/>
    </location>
</feature>
<comment type="caution">
    <text evidence="2">The sequence shown here is derived from an EMBL/GenBank/DDBJ whole genome shotgun (WGS) entry which is preliminary data.</text>
</comment>
<proteinExistence type="predicted"/>
<gene>
    <name evidence="2" type="ORF">DV515_00006837</name>
</gene>
<feature type="compositionally biased region" description="Basic and acidic residues" evidence="1">
    <location>
        <begin position="164"/>
        <end position="218"/>
    </location>
</feature>
<reference evidence="2 3" key="1">
    <citation type="journal article" date="2018" name="Proc. R. Soc. B">
        <title>A non-coding region near Follistatin controls head colour polymorphism in the Gouldian finch.</title>
        <authorList>
            <person name="Toomey M.B."/>
            <person name="Marques C.I."/>
            <person name="Andrade P."/>
            <person name="Araujo P.M."/>
            <person name="Sabatino S."/>
            <person name="Gazda M.A."/>
            <person name="Afonso S."/>
            <person name="Lopes R.J."/>
            <person name="Corbo J.C."/>
            <person name="Carneiro M."/>
        </authorList>
    </citation>
    <scope>NUCLEOTIDE SEQUENCE [LARGE SCALE GENOMIC DNA]</scope>
    <source>
        <strain evidence="2">Red01</strain>
        <tissue evidence="2">Muscle</tissue>
    </source>
</reference>